<gene>
    <name evidence="2" type="ORF">HBO18_06725</name>
</gene>
<sequence length="434" mass="49039">MINYSTQSGASTNILASSKANNLHGLYEKSFASPLVLEDKERASTFVPANFRIQTRLAENVISSTLIVFDIDQKLGEGYDEDMIQIEEVEDALIDLCLEHIVYTSHSHTQEAPRFRIVITPSRPVFPVEHDQIYAAILEQIDDFLGGRMLRALDPCWKSPSHCFYVYAAHPDRKQFAVSFYNPGRPADVDDYKLHMSSYGLDVEYKPGAARKATGGTGARGRSYQLNRIVGGMITSSTEDEIAQRLFEYDNTEHAGDEYFRDRQYSRNRPHPGESQEAAAWRSCKIFTKSHINSLKRKFRKQDDIKIINAKAQSKDPMPMHDAMIKFRSVKKHTSPKGAISALVELQVMSGEHAGRHFWHRFYGDGNHPTAIKISKSIQEKIAKATKTDMQQLMDLIKAEDHIVLARIKQNPGTNGFPAQNEIGDLHLTTSHTN</sequence>
<feature type="region of interest" description="Disordered" evidence="1">
    <location>
        <begin position="415"/>
        <end position="434"/>
    </location>
</feature>
<comment type="caution">
    <text evidence="2">The sequence shown here is derived from an EMBL/GenBank/DDBJ whole genome shotgun (WGS) entry which is preliminary data.</text>
</comment>
<proteinExistence type="predicted"/>
<dbReference type="EMBL" id="JAAQYK010000002">
    <property type="protein sequence ID" value="NNA43823.1"/>
    <property type="molecule type" value="Genomic_DNA"/>
</dbReference>
<dbReference type="Proteomes" id="UP000583279">
    <property type="component" value="Unassembled WGS sequence"/>
</dbReference>
<protein>
    <recommendedName>
        <fullName evidence="4">Primase C-terminal 1 domain-containing protein</fullName>
    </recommendedName>
</protein>
<evidence type="ECO:0008006" key="4">
    <source>
        <dbReference type="Google" id="ProtNLM"/>
    </source>
</evidence>
<organism evidence="2 3">
    <name type="scientific">Pseudomonas lactis</name>
    <dbReference type="NCBI Taxonomy" id="1615674"/>
    <lineage>
        <taxon>Bacteria</taxon>
        <taxon>Pseudomonadati</taxon>
        <taxon>Pseudomonadota</taxon>
        <taxon>Gammaproteobacteria</taxon>
        <taxon>Pseudomonadales</taxon>
        <taxon>Pseudomonadaceae</taxon>
        <taxon>Pseudomonas</taxon>
    </lineage>
</organism>
<evidence type="ECO:0000256" key="1">
    <source>
        <dbReference type="SAM" id="MobiDB-lite"/>
    </source>
</evidence>
<name>A0A7Y1PYG5_9PSED</name>
<reference evidence="2 3" key="1">
    <citation type="journal article" date="2020" name="Front. Microbiol.">
        <title>Genetic Organization of the aprX-lipA2 Operon Affects the Proteolytic Potential of Pseudomonas Species in Milk.</title>
        <authorList>
            <person name="Maier C."/>
            <person name="Huptas C."/>
            <person name="von Neubeck M."/>
            <person name="Scherer S."/>
            <person name="Wenning M."/>
            <person name="Lucking G."/>
        </authorList>
    </citation>
    <scope>NUCLEOTIDE SEQUENCE [LARGE SCALE GENOMIC DNA]</scope>
    <source>
        <strain evidence="2 3">WS 4997</strain>
    </source>
</reference>
<evidence type="ECO:0000313" key="3">
    <source>
        <dbReference type="Proteomes" id="UP000583279"/>
    </source>
</evidence>
<dbReference type="RefSeq" id="WP_169855469.1">
    <property type="nucleotide sequence ID" value="NZ_JAAQYK010000002.1"/>
</dbReference>
<accession>A0A7Y1PYG5</accession>
<evidence type="ECO:0000313" key="2">
    <source>
        <dbReference type="EMBL" id="NNA43823.1"/>
    </source>
</evidence>
<dbReference type="AlphaFoldDB" id="A0A7Y1PYG5"/>